<feature type="domain" description="EGF-like" evidence="25">
    <location>
        <begin position="460"/>
        <end position="500"/>
    </location>
</feature>
<dbReference type="GO" id="GO:0005576">
    <property type="term" value="C:extracellular region"/>
    <property type="evidence" value="ECO:0007669"/>
    <property type="project" value="UniProtKB-SubCell"/>
</dbReference>
<dbReference type="FunFam" id="2.60.120.290:FF:000013">
    <property type="entry name" value="Membrane frizzled-related protein"/>
    <property type="match status" value="1"/>
</dbReference>
<comment type="catalytic activity">
    <reaction evidence="14">
        <text>Degradation of blood coagulation factors Va and VIIIa.</text>
        <dbReference type="EC" id="3.4.21.69"/>
    </reaction>
</comment>
<dbReference type="Gene3D" id="2.10.25.10">
    <property type="entry name" value="Laminin"/>
    <property type="match status" value="2"/>
</dbReference>
<dbReference type="PROSITE" id="PS50835">
    <property type="entry name" value="IG_LIKE"/>
    <property type="match status" value="2"/>
</dbReference>
<dbReference type="Proteomes" id="UP000271974">
    <property type="component" value="Unassembled WGS sequence"/>
</dbReference>
<feature type="transmembrane region" description="Helical" evidence="23">
    <location>
        <begin position="7"/>
        <end position="27"/>
    </location>
</feature>
<dbReference type="InterPro" id="IPR007110">
    <property type="entry name" value="Ig-like_dom"/>
</dbReference>
<dbReference type="InterPro" id="IPR043504">
    <property type="entry name" value="Peptidase_S1_PA_chymotrypsin"/>
</dbReference>
<dbReference type="InterPro" id="IPR000742">
    <property type="entry name" value="EGF"/>
</dbReference>
<protein>
    <recommendedName>
        <fullName evidence="17">Vitamin K-dependent protein C</fullName>
        <ecNumber evidence="16">3.4.21.69</ecNumber>
    </recommendedName>
    <alternativeName>
        <fullName evidence="20">Anticoagulant protein C</fullName>
    </alternativeName>
    <alternativeName>
        <fullName evidence="18">Autoprothrombin IIA</fullName>
    </alternativeName>
    <alternativeName>
        <fullName evidence="19">Blood coagulation factor XIV</fullName>
    </alternativeName>
</protein>
<dbReference type="CDD" id="cd00041">
    <property type="entry name" value="CUB"/>
    <property type="match status" value="3"/>
</dbReference>
<evidence type="ECO:0000256" key="12">
    <source>
        <dbReference type="ARBA" id="ARBA00023157"/>
    </source>
</evidence>
<sequence>MAFENSFFLYGVLVAFSVTVIVTFGFHHESSGENEACGAVLTAGYTGDDGFESPGFPDYYPDNAYCFWEISAPVGDRINLTSEYFNVEYQKECLFDYLSIEDGVHGENGSIRFCGDDRLDFISESNVIKIHFNTDDFGSSSGFRILYGAVQSDPSGKVLPCNRTLSQEGVLTSPGYPQNYPVNAQCFYLIQAPEKHYVRLTFEEFHLEPHPCHFDTLVVYEGTNFDSNQSLGEYCGSVLPMPIISATNSVTVRFTSDSNLEYSGFRFTVEFVAMEDTESDSQNYDPVTTSVVELENTPIVDTGGFENTTRSTDEKQCNRTVSKASATITSPGFPREYPHDTVCVTKLRSEVISSYMVRFINFTIEESENCSYDSVRIYPVASIASLSVPPLQTGHETPCRNNSGCLERVEPPLRVMCGSVLHLGDVITWEGLGLDIVFRSDSSVSGTGFVAEVVIAPLDDGPKCADMCKNGGSCLETVLHDGAIDWICSCAEGYTGDMCQSSLLVCQDVLCHNGGICADVGGEPSCQCPPGFTGKMCQEASDAGNLYFTKMTGNMSVTIGSGAIFECAVSDPNAHVIWLFHDRILGNGEWSRGVQVHPHGVLIIPDVSDEHSGRYTCMATTLLDFAEKSSWLTLKEPCSLHVTKSPKNITVREGQTAMFECLVPDADVILWRKDGDLIESGSRKRILVNKYLLIDKVLGTDEGQYTCAARATTGCFAKVSAYLTVEVSGHSLECGVVQNLPHEVRSGRISMGHEAAPGSAPWHVILRETKHQTTFCGGSLISADTVLTAAHCVKDFLFIFGYQFDPAFIRMYVGTNFCNGKNGTLRTVKSYTTHKNFNDSHYNNDIAVFKMDRPVFFSKTVMPICLEKPEFVQELLKPRRIGIVTGCGARYNKGPPSALLNEIQLPYVARAICEERAAQVKTNFTSGMFCAGYPRRMRGDACQGDSGGPYIIQFHGRFIQAGIVSWGVGCDRENHYGYYTDLSHYYSWIMDKI</sequence>
<dbReference type="GO" id="GO:0007599">
    <property type="term" value="P:hemostasis"/>
    <property type="evidence" value="ECO:0007669"/>
    <property type="project" value="UniProtKB-KW"/>
</dbReference>
<dbReference type="Pfam" id="PF00431">
    <property type="entry name" value="CUB"/>
    <property type="match status" value="3"/>
</dbReference>
<dbReference type="InterPro" id="IPR001254">
    <property type="entry name" value="Trypsin_dom"/>
</dbReference>
<reference evidence="28 29" key="1">
    <citation type="submission" date="2019-01" db="EMBL/GenBank/DDBJ databases">
        <title>A draft genome assembly of the solar-powered sea slug Elysia chlorotica.</title>
        <authorList>
            <person name="Cai H."/>
            <person name="Li Q."/>
            <person name="Fang X."/>
            <person name="Li J."/>
            <person name="Curtis N.E."/>
            <person name="Altenburger A."/>
            <person name="Shibata T."/>
            <person name="Feng M."/>
            <person name="Maeda T."/>
            <person name="Schwartz J.A."/>
            <person name="Shigenobu S."/>
            <person name="Lundholm N."/>
            <person name="Nishiyama T."/>
            <person name="Yang H."/>
            <person name="Hasebe M."/>
            <person name="Li S."/>
            <person name="Pierce S.K."/>
            <person name="Wang J."/>
        </authorList>
    </citation>
    <scope>NUCLEOTIDE SEQUENCE [LARGE SCALE GENOMIC DNA]</scope>
    <source>
        <strain evidence="28">EC2010</strain>
        <tissue evidence="28">Whole organism of an adult</tissue>
    </source>
</reference>
<keyword evidence="13" id="KW-0325">Glycoprotein</keyword>
<dbReference type="Gene3D" id="2.60.120.290">
    <property type="entry name" value="Spermadhesin, CUB domain"/>
    <property type="match status" value="3"/>
</dbReference>
<evidence type="ECO:0000259" key="25">
    <source>
        <dbReference type="PROSITE" id="PS50026"/>
    </source>
</evidence>
<dbReference type="SUPFAM" id="SSF48726">
    <property type="entry name" value="Immunoglobulin"/>
    <property type="match status" value="2"/>
</dbReference>
<dbReference type="InterPro" id="IPR003598">
    <property type="entry name" value="Ig_sub2"/>
</dbReference>
<comment type="caution">
    <text evidence="28">The sequence shown here is derived from an EMBL/GenBank/DDBJ whole genome shotgun (WGS) entry which is preliminary data.</text>
</comment>
<keyword evidence="9" id="KW-0256">Endoplasmic reticulum</keyword>
<evidence type="ECO:0000256" key="4">
    <source>
        <dbReference type="ARBA" id="ARBA00022525"/>
    </source>
</evidence>
<dbReference type="SUPFAM" id="SSF49854">
    <property type="entry name" value="Spermadhesin, CUB domain"/>
    <property type="match status" value="3"/>
</dbReference>
<evidence type="ECO:0000259" key="24">
    <source>
        <dbReference type="PROSITE" id="PS01180"/>
    </source>
</evidence>
<evidence type="ECO:0000256" key="6">
    <source>
        <dbReference type="ARBA" id="ARBA00022696"/>
    </source>
</evidence>
<keyword evidence="7" id="KW-0677">Repeat</keyword>
<evidence type="ECO:0000256" key="7">
    <source>
        <dbReference type="ARBA" id="ARBA00022737"/>
    </source>
</evidence>
<dbReference type="EMBL" id="RQTK01000111">
    <property type="protein sequence ID" value="RUS87429.1"/>
    <property type="molecule type" value="Genomic_DNA"/>
</dbReference>
<evidence type="ECO:0000256" key="13">
    <source>
        <dbReference type="ARBA" id="ARBA00023180"/>
    </source>
</evidence>
<evidence type="ECO:0000256" key="14">
    <source>
        <dbReference type="ARBA" id="ARBA00036045"/>
    </source>
</evidence>
<feature type="domain" description="CUB" evidence="24">
    <location>
        <begin position="317"/>
        <end position="456"/>
    </location>
</feature>
<keyword evidence="23" id="KW-1133">Transmembrane helix</keyword>
<dbReference type="SUPFAM" id="SSF50494">
    <property type="entry name" value="Trypsin-like serine proteases"/>
    <property type="match status" value="1"/>
</dbReference>
<dbReference type="CDD" id="cd00096">
    <property type="entry name" value="Ig"/>
    <property type="match status" value="1"/>
</dbReference>
<evidence type="ECO:0000256" key="3">
    <source>
        <dbReference type="ARBA" id="ARBA00004613"/>
    </source>
</evidence>
<proteinExistence type="predicted"/>
<comment type="caution">
    <text evidence="21">Lacks conserved residue(s) required for the propagation of feature annotation.</text>
</comment>
<keyword evidence="29" id="KW-1185">Reference proteome</keyword>
<evidence type="ECO:0000256" key="8">
    <source>
        <dbReference type="ARBA" id="ARBA00022801"/>
    </source>
</evidence>
<dbReference type="PROSITE" id="PS50240">
    <property type="entry name" value="TRYPSIN_DOM"/>
    <property type="match status" value="1"/>
</dbReference>
<dbReference type="InterPro" id="IPR003599">
    <property type="entry name" value="Ig_sub"/>
</dbReference>
<keyword evidence="8 22" id="KW-0378">Hydrolase</keyword>
<dbReference type="Gene3D" id="2.40.10.10">
    <property type="entry name" value="Trypsin-like serine proteases"/>
    <property type="match status" value="1"/>
</dbReference>
<feature type="domain" description="CUB" evidence="24">
    <location>
        <begin position="37"/>
        <end position="150"/>
    </location>
</feature>
<dbReference type="PROSITE" id="PS50026">
    <property type="entry name" value="EGF_3"/>
    <property type="match status" value="2"/>
</dbReference>
<dbReference type="Gene3D" id="2.60.40.10">
    <property type="entry name" value="Immunoglobulins"/>
    <property type="match status" value="2"/>
</dbReference>
<feature type="domain" description="CUB" evidence="24">
    <location>
        <begin position="155"/>
        <end position="272"/>
    </location>
</feature>
<keyword evidence="12 21" id="KW-1015">Disulfide bond</keyword>
<comment type="function">
    <text evidence="15">Protein C is a vitamin K-dependent serine protease that regulates blood coagulation by inactivating factors Va and VIIIa in the presence of calcium ions and phospholipids. Exerts a protective effect on the endothelial cell barrier function.</text>
</comment>
<dbReference type="InterPro" id="IPR000859">
    <property type="entry name" value="CUB_dom"/>
</dbReference>
<dbReference type="FunFam" id="2.60.120.290:FF:000005">
    <property type="entry name" value="Procollagen C-endopeptidase enhancer 1"/>
    <property type="match status" value="1"/>
</dbReference>
<keyword evidence="23" id="KW-0472">Membrane</keyword>
<evidence type="ECO:0000256" key="9">
    <source>
        <dbReference type="ARBA" id="ARBA00022824"/>
    </source>
</evidence>
<dbReference type="AlphaFoldDB" id="A0A3S1BMW1"/>
<evidence type="ECO:0000256" key="21">
    <source>
        <dbReference type="PROSITE-ProRule" id="PRU00076"/>
    </source>
</evidence>
<feature type="disulfide bond" evidence="21">
    <location>
        <begin position="490"/>
        <end position="499"/>
    </location>
</feature>
<feature type="domain" description="Ig-like" evidence="27">
    <location>
        <begin position="530"/>
        <end position="633"/>
    </location>
</feature>
<dbReference type="PROSITE" id="PS00135">
    <property type="entry name" value="TRYPSIN_SER"/>
    <property type="match status" value="1"/>
</dbReference>
<dbReference type="PANTHER" id="PTHR24251:SF50">
    <property type="entry name" value="ATTRACTIN-LIKE 1A"/>
    <property type="match status" value="1"/>
</dbReference>
<dbReference type="EC" id="3.4.21.69" evidence="16"/>
<dbReference type="SMART" id="SM00042">
    <property type="entry name" value="CUB"/>
    <property type="match status" value="3"/>
</dbReference>
<evidence type="ECO:0000256" key="16">
    <source>
        <dbReference type="ARBA" id="ARBA00038995"/>
    </source>
</evidence>
<evidence type="ECO:0000256" key="20">
    <source>
        <dbReference type="ARBA" id="ARBA00042906"/>
    </source>
</evidence>
<keyword evidence="21" id="KW-0245">EGF-like domain</keyword>
<dbReference type="InterPro" id="IPR009003">
    <property type="entry name" value="Peptidase_S1_PA"/>
</dbReference>
<dbReference type="PROSITE" id="PS01186">
    <property type="entry name" value="EGF_2"/>
    <property type="match status" value="2"/>
</dbReference>
<dbReference type="PROSITE" id="PS01180">
    <property type="entry name" value="CUB"/>
    <property type="match status" value="3"/>
</dbReference>
<dbReference type="InterPro" id="IPR036179">
    <property type="entry name" value="Ig-like_dom_sf"/>
</dbReference>
<dbReference type="InterPro" id="IPR033116">
    <property type="entry name" value="TRYPSIN_SER"/>
</dbReference>
<keyword evidence="5 22" id="KW-0645">Protease</keyword>
<comment type="subcellular location">
    <subcellularLocation>
        <location evidence="1">Endoplasmic reticulum</location>
    </subcellularLocation>
    <subcellularLocation>
        <location evidence="2">Golgi apparatus</location>
    </subcellularLocation>
    <subcellularLocation>
        <location evidence="3">Secreted</location>
    </subcellularLocation>
</comment>
<keyword evidence="10 22" id="KW-0720">Serine protease</keyword>
<evidence type="ECO:0000256" key="5">
    <source>
        <dbReference type="ARBA" id="ARBA00022670"/>
    </source>
</evidence>
<dbReference type="GO" id="GO:0005794">
    <property type="term" value="C:Golgi apparatus"/>
    <property type="evidence" value="ECO:0007669"/>
    <property type="project" value="UniProtKB-SubCell"/>
</dbReference>
<dbReference type="PROSITE" id="PS00134">
    <property type="entry name" value="TRYPSIN_HIS"/>
    <property type="match status" value="1"/>
</dbReference>
<dbReference type="GO" id="GO:0004252">
    <property type="term" value="F:serine-type endopeptidase activity"/>
    <property type="evidence" value="ECO:0007669"/>
    <property type="project" value="UniProtKB-EC"/>
</dbReference>
<evidence type="ECO:0000256" key="17">
    <source>
        <dbReference type="ARBA" id="ARBA00040219"/>
    </source>
</evidence>
<evidence type="ECO:0000313" key="28">
    <source>
        <dbReference type="EMBL" id="RUS87429.1"/>
    </source>
</evidence>
<dbReference type="SMART" id="SM00409">
    <property type="entry name" value="IG"/>
    <property type="match status" value="2"/>
</dbReference>
<dbReference type="CDD" id="cd00190">
    <property type="entry name" value="Tryp_SPc"/>
    <property type="match status" value="1"/>
</dbReference>
<dbReference type="FunFam" id="2.40.10.10:FF:000011">
    <property type="entry name" value="Coagulation factor X"/>
    <property type="match status" value="1"/>
</dbReference>
<evidence type="ECO:0000259" key="26">
    <source>
        <dbReference type="PROSITE" id="PS50240"/>
    </source>
</evidence>
<evidence type="ECO:0000256" key="19">
    <source>
        <dbReference type="ARBA" id="ARBA00042403"/>
    </source>
</evidence>
<dbReference type="SUPFAM" id="SSF57196">
    <property type="entry name" value="EGF/Laminin"/>
    <property type="match status" value="2"/>
</dbReference>
<dbReference type="OrthoDB" id="6380398at2759"/>
<name>A0A3S1BMW1_ELYCH</name>
<dbReference type="GO" id="GO:0006508">
    <property type="term" value="P:proteolysis"/>
    <property type="evidence" value="ECO:0007669"/>
    <property type="project" value="UniProtKB-KW"/>
</dbReference>
<dbReference type="Pfam" id="PF07679">
    <property type="entry name" value="I-set"/>
    <property type="match status" value="1"/>
</dbReference>
<dbReference type="InterPro" id="IPR018114">
    <property type="entry name" value="TRYPSIN_HIS"/>
</dbReference>
<dbReference type="InterPro" id="IPR013783">
    <property type="entry name" value="Ig-like_fold"/>
</dbReference>
<feature type="domain" description="EGF-like" evidence="25">
    <location>
        <begin position="502"/>
        <end position="538"/>
    </location>
</feature>
<dbReference type="InterPro" id="IPR013098">
    <property type="entry name" value="Ig_I-set"/>
</dbReference>
<accession>A0A3S1BMW1</accession>
<dbReference type="InterPro" id="IPR035914">
    <property type="entry name" value="Sperma_CUB_dom_sf"/>
</dbReference>
<dbReference type="PRINTS" id="PR00722">
    <property type="entry name" value="CHYMOTRYPSIN"/>
</dbReference>
<dbReference type="Pfam" id="PF00008">
    <property type="entry name" value="EGF"/>
    <property type="match status" value="2"/>
</dbReference>
<dbReference type="Pfam" id="PF13927">
    <property type="entry name" value="Ig_3"/>
    <property type="match status" value="1"/>
</dbReference>
<feature type="domain" description="Peptidase S1" evidence="26">
    <location>
        <begin position="749"/>
        <end position="993"/>
    </location>
</feature>
<dbReference type="InterPro" id="IPR001314">
    <property type="entry name" value="Peptidase_S1A"/>
</dbReference>
<evidence type="ECO:0000256" key="11">
    <source>
        <dbReference type="ARBA" id="ARBA00023034"/>
    </source>
</evidence>
<gene>
    <name evidence="28" type="ORF">EGW08_004804</name>
</gene>
<evidence type="ECO:0000256" key="10">
    <source>
        <dbReference type="ARBA" id="ARBA00022825"/>
    </source>
</evidence>
<evidence type="ECO:0000256" key="1">
    <source>
        <dbReference type="ARBA" id="ARBA00004240"/>
    </source>
</evidence>
<keyword evidence="11" id="KW-0333">Golgi apparatus</keyword>
<dbReference type="PROSITE" id="PS00022">
    <property type="entry name" value="EGF_1"/>
    <property type="match status" value="2"/>
</dbReference>
<evidence type="ECO:0000259" key="27">
    <source>
        <dbReference type="PROSITE" id="PS50835"/>
    </source>
</evidence>
<evidence type="ECO:0000256" key="15">
    <source>
        <dbReference type="ARBA" id="ARBA00037553"/>
    </source>
</evidence>
<dbReference type="Pfam" id="PF00089">
    <property type="entry name" value="Trypsin"/>
    <property type="match status" value="1"/>
</dbReference>
<keyword evidence="6" id="KW-0356">Hemostasis</keyword>
<evidence type="ECO:0000256" key="22">
    <source>
        <dbReference type="RuleBase" id="RU363034"/>
    </source>
</evidence>
<dbReference type="SMART" id="SM00181">
    <property type="entry name" value="EGF"/>
    <property type="match status" value="2"/>
</dbReference>
<dbReference type="GO" id="GO:0005783">
    <property type="term" value="C:endoplasmic reticulum"/>
    <property type="evidence" value="ECO:0007669"/>
    <property type="project" value="UniProtKB-SubCell"/>
</dbReference>
<dbReference type="SMART" id="SM00408">
    <property type="entry name" value="IGc2"/>
    <property type="match status" value="2"/>
</dbReference>
<evidence type="ECO:0000256" key="18">
    <source>
        <dbReference type="ARBA" id="ARBA00041306"/>
    </source>
</evidence>
<dbReference type="SMART" id="SM00020">
    <property type="entry name" value="Tryp_SPc"/>
    <property type="match status" value="1"/>
</dbReference>
<feature type="domain" description="Ig-like" evidence="27">
    <location>
        <begin position="637"/>
        <end position="728"/>
    </location>
</feature>
<organism evidence="28 29">
    <name type="scientific">Elysia chlorotica</name>
    <name type="common">Eastern emerald elysia</name>
    <name type="synonym">Sea slug</name>
    <dbReference type="NCBI Taxonomy" id="188477"/>
    <lineage>
        <taxon>Eukaryota</taxon>
        <taxon>Metazoa</taxon>
        <taxon>Spiralia</taxon>
        <taxon>Lophotrochozoa</taxon>
        <taxon>Mollusca</taxon>
        <taxon>Gastropoda</taxon>
        <taxon>Heterobranchia</taxon>
        <taxon>Euthyneura</taxon>
        <taxon>Panpulmonata</taxon>
        <taxon>Sacoglossa</taxon>
        <taxon>Placobranchoidea</taxon>
        <taxon>Plakobranchidae</taxon>
        <taxon>Elysia</taxon>
    </lineage>
</organism>
<dbReference type="CDD" id="cd00054">
    <property type="entry name" value="EGF_CA"/>
    <property type="match status" value="1"/>
</dbReference>
<evidence type="ECO:0000313" key="29">
    <source>
        <dbReference type="Proteomes" id="UP000271974"/>
    </source>
</evidence>
<keyword evidence="23" id="KW-0812">Transmembrane</keyword>
<feature type="disulfide bond" evidence="21">
    <location>
        <begin position="528"/>
        <end position="537"/>
    </location>
</feature>
<evidence type="ECO:0000256" key="2">
    <source>
        <dbReference type="ARBA" id="ARBA00004555"/>
    </source>
</evidence>
<keyword evidence="4" id="KW-0964">Secreted</keyword>
<dbReference type="PANTHER" id="PTHR24251">
    <property type="entry name" value="OVOCHYMASE-RELATED"/>
    <property type="match status" value="1"/>
</dbReference>
<evidence type="ECO:0000256" key="23">
    <source>
        <dbReference type="SAM" id="Phobius"/>
    </source>
</evidence>
<dbReference type="STRING" id="188477.A0A3S1BMW1"/>
<feature type="disulfide bond" evidence="21">
    <location>
        <begin position="464"/>
        <end position="474"/>
    </location>
</feature>